<dbReference type="Proteomes" id="UP000805193">
    <property type="component" value="Unassembled WGS sequence"/>
</dbReference>
<accession>A0AC60R2N1</accession>
<organism evidence="1 2">
    <name type="scientific">Ixodes persulcatus</name>
    <name type="common">Taiga tick</name>
    <dbReference type="NCBI Taxonomy" id="34615"/>
    <lineage>
        <taxon>Eukaryota</taxon>
        <taxon>Metazoa</taxon>
        <taxon>Ecdysozoa</taxon>
        <taxon>Arthropoda</taxon>
        <taxon>Chelicerata</taxon>
        <taxon>Arachnida</taxon>
        <taxon>Acari</taxon>
        <taxon>Parasitiformes</taxon>
        <taxon>Ixodida</taxon>
        <taxon>Ixodoidea</taxon>
        <taxon>Ixodidae</taxon>
        <taxon>Ixodinae</taxon>
        <taxon>Ixodes</taxon>
    </lineage>
</organism>
<evidence type="ECO:0000313" key="1">
    <source>
        <dbReference type="EMBL" id="KAG0445047.1"/>
    </source>
</evidence>
<proteinExistence type="predicted"/>
<reference evidence="1 2" key="1">
    <citation type="journal article" date="2020" name="Cell">
        <title>Large-Scale Comparative Analyses of Tick Genomes Elucidate Their Genetic Diversity and Vector Capacities.</title>
        <authorList>
            <consortium name="Tick Genome and Microbiome Consortium (TIGMIC)"/>
            <person name="Jia N."/>
            <person name="Wang J."/>
            <person name="Shi W."/>
            <person name="Du L."/>
            <person name="Sun Y."/>
            <person name="Zhan W."/>
            <person name="Jiang J.F."/>
            <person name="Wang Q."/>
            <person name="Zhang B."/>
            <person name="Ji P."/>
            <person name="Bell-Sakyi L."/>
            <person name="Cui X.M."/>
            <person name="Yuan T.T."/>
            <person name="Jiang B.G."/>
            <person name="Yang W.F."/>
            <person name="Lam T.T."/>
            <person name="Chang Q.C."/>
            <person name="Ding S.J."/>
            <person name="Wang X.J."/>
            <person name="Zhu J.G."/>
            <person name="Ruan X.D."/>
            <person name="Zhao L."/>
            <person name="Wei J.T."/>
            <person name="Ye R.Z."/>
            <person name="Que T.C."/>
            <person name="Du C.H."/>
            <person name="Zhou Y.H."/>
            <person name="Cheng J.X."/>
            <person name="Dai P.F."/>
            <person name="Guo W.B."/>
            <person name="Han X.H."/>
            <person name="Huang E.J."/>
            <person name="Li L.F."/>
            <person name="Wei W."/>
            <person name="Gao Y.C."/>
            <person name="Liu J.Z."/>
            <person name="Shao H.Z."/>
            <person name="Wang X."/>
            <person name="Wang C.C."/>
            <person name="Yang T.C."/>
            <person name="Huo Q.B."/>
            <person name="Li W."/>
            <person name="Chen H.Y."/>
            <person name="Chen S.E."/>
            <person name="Zhou L.G."/>
            <person name="Ni X.B."/>
            <person name="Tian J.H."/>
            <person name="Sheng Y."/>
            <person name="Liu T."/>
            <person name="Pan Y.S."/>
            <person name="Xia L.Y."/>
            <person name="Li J."/>
            <person name="Zhao F."/>
            <person name="Cao W.C."/>
        </authorList>
    </citation>
    <scope>NUCLEOTIDE SEQUENCE [LARGE SCALE GENOMIC DNA]</scope>
    <source>
        <strain evidence="1">Iper-2018</strain>
    </source>
</reference>
<keyword evidence="2" id="KW-1185">Reference proteome</keyword>
<feature type="non-terminal residue" evidence="1">
    <location>
        <position position="1"/>
    </location>
</feature>
<dbReference type="EMBL" id="JABSTQ010001016">
    <property type="protein sequence ID" value="KAG0445047.1"/>
    <property type="molecule type" value="Genomic_DNA"/>
</dbReference>
<evidence type="ECO:0000313" key="2">
    <source>
        <dbReference type="Proteomes" id="UP000805193"/>
    </source>
</evidence>
<comment type="caution">
    <text evidence="1">The sequence shown here is derived from an EMBL/GenBank/DDBJ whole genome shotgun (WGS) entry which is preliminary data.</text>
</comment>
<gene>
    <name evidence="1" type="ORF">HPB47_001320</name>
</gene>
<protein>
    <submittedName>
        <fullName evidence="1">Uncharacterized protein</fullName>
    </submittedName>
</protein>
<sequence length="167" mass="18505">RDLGQASKTNRGKLRRHLGGGAEALASKAFGAYLTALRKPAEESGFGDKQLPLDVIMRDRFVCGIKNEAIQQRLLAEHDLTLEVAYDMTLMAEATAKQQRDIRKQARDGTKGSEGLIQATRMKLDTTADTLKKKESTSVDSTLFGEYPGCRKPHSLSRVTVTLQRRE</sequence>
<name>A0AC60R2N1_IXOPE</name>